<gene>
    <name evidence="2" type="ORF">MAR_ORF204</name>
</gene>
<dbReference type="Gene3D" id="1.10.287.1490">
    <property type="match status" value="1"/>
</dbReference>
<dbReference type="OrthoDB" id="33111at10239"/>
<dbReference type="SUPFAM" id="SSF57997">
    <property type="entry name" value="Tropomyosin"/>
    <property type="match status" value="1"/>
</dbReference>
<keyword evidence="3" id="KW-1185">Reference proteome</keyword>
<proteinExistence type="predicted"/>
<accession>D2XAK6</accession>
<protein>
    <submittedName>
        <fullName evidence="2">Uncharacterized protein</fullName>
    </submittedName>
</protein>
<name>D2XAK6_GBMV</name>
<dbReference type="EMBL" id="GU071086">
    <property type="protein sequence ID" value="ADB03983.1"/>
    <property type="molecule type" value="Genomic_DNA"/>
</dbReference>
<feature type="compositionally biased region" description="Polar residues" evidence="1">
    <location>
        <begin position="14"/>
        <end position="26"/>
    </location>
</feature>
<dbReference type="KEGG" id="vg:8746441"/>
<dbReference type="Proteomes" id="UP000029780">
    <property type="component" value="Segment"/>
</dbReference>
<dbReference type="GeneID" id="8746441"/>
<evidence type="ECO:0000313" key="2">
    <source>
        <dbReference type="EMBL" id="ADB03983.1"/>
    </source>
</evidence>
<organism evidence="2 3">
    <name type="scientific">Marseillevirus marseillevirus</name>
    <name type="common">GBM</name>
    <dbReference type="NCBI Taxonomy" id="694581"/>
    <lineage>
        <taxon>Viruses</taxon>
        <taxon>Varidnaviria</taxon>
        <taxon>Bamfordvirae</taxon>
        <taxon>Nucleocytoviricota</taxon>
        <taxon>Megaviricetes</taxon>
        <taxon>Pimascovirales</taxon>
        <taxon>Pimascovirales incertae sedis</taxon>
        <taxon>Marseilleviridae</taxon>
        <taxon>Marseillevirus</taxon>
        <taxon>Marseillevirus massiliense</taxon>
    </lineage>
</organism>
<evidence type="ECO:0000256" key="1">
    <source>
        <dbReference type="SAM" id="MobiDB-lite"/>
    </source>
</evidence>
<reference evidence="2 3" key="1">
    <citation type="journal article" date="2009" name="Proc. Natl. Acad. Sci. U.S.A.">
        <title>Giant Marseillevirus highlights the role of amoebae as a melting pot in emergence of chimeric microorganisms.</title>
        <authorList>
            <person name="Boyer M."/>
            <person name="Yutin N."/>
            <person name="Pagnier I."/>
            <person name="Barrassi L."/>
            <person name="Fournous G."/>
            <person name="Espinosa L."/>
            <person name="Robert C."/>
            <person name="Azza S."/>
            <person name="Sun S."/>
            <person name="Rossmann M.G."/>
            <person name="Suzan-Monti M."/>
            <person name="La Scola B."/>
            <person name="Koonin E.V."/>
            <person name="Raoult D."/>
        </authorList>
    </citation>
    <scope>NUCLEOTIDE SEQUENCE [LARGE SCALE GENOMIC DNA]</scope>
    <source>
        <strain evidence="2 3">T19</strain>
    </source>
</reference>
<dbReference type="RefSeq" id="YP_003406945.1">
    <property type="nucleotide sequence ID" value="NC_013756.1"/>
</dbReference>
<feature type="region of interest" description="Disordered" evidence="1">
    <location>
        <begin position="11"/>
        <end position="37"/>
    </location>
</feature>
<evidence type="ECO:0000313" key="3">
    <source>
        <dbReference type="Proteomes" id="UP000029780"/>
    </source>
</evidence>
<sequence length="172" mass="19630">MFSINLRLQEKTSESNMSITHNSGLSSFRARPEGNNESLRQALQQLEEQAKRSTEMLNNMVKSFERLSGEVSSLQEEIRNVKEEVSSVEKKTKTLLSSSVGFKNSIQTVNERISRLEEPSDSEKSLEKIESVLGGIVDEKFPEFEKRISEIEEALVRPVEEKPKPTRSRKKD</sequence>
<organismHost>
    <name type="scientific">Acanthamoeba</name>
    <dbReference type="NCBI Taxonomy" id="5754"/>
</organismHost>